<comment type="caution">
    <text evidence="1">The sequence shown here is derived from an EMBL/GenBank/DDBJ whole genome shotgun (WGS) entry which is preliminary data.</text>
</comment>
<accession>A0ACB8Y917</accession>
<dbReference type="EMBL" id="CM042059">
    <property type="protein sequence ID" value="KAI3681271.1"/>
    <property type="molecule type" value="Genomic_DNA"/>
</dbReference>
<organism evidence="1 2">
    <name type="scientific">Arctium lappa</name>
    <name type="common">Greater burdock</name>
    <name type="synonym">Lappa major</name>
    <dbReference type="NCBI Taxonomy" id="4217"/>
    <lineage>
        <taxon>Eukaryota</taxon>
        <taxon>Viridiplantae</taxon>
        <taxon>Streptophyta</taxon>
        <taxon>Embryophyta</taxon>
        <taxon>Tracheophyta</taxon>
        <taxon>Spermatophyta</taxon>
        <taxon>Magnoliopsida</taxon>
        <taxon>eudicotyledons</taxon>
        <taxon>Gunneridae</taxon>
        <taxon>Pentapetalae</taxon>
        <taxon>asterids</taxon>
        <taxon>campanulids</taxon>
        <taxon>Asterales</taxon>
        <taxon>Asteraceae</taxon>
        <taxon>Carduoideae</taxon>
        <taxon>Cardueae</taxon>
        <taxon>Arctiinae</taxon>
        <taxon>Arctium</taxon>
    </lineage>
</organism>
<sequence length="74" mass="7758">MDSVRGDSETPPRKSPRGGEIGLGFKMPTLVVAVVVGLGVADLATTNKDLQSLKTLAADAIGVDDSSCVCWRRK</sequence>
<protein>
    <submittedName>
        <fullName evidence="1">Uncharacterized protein</fullName>
    </submittedName>
</protein>
<proteinExistence type="predicted"/>
<evidence type="ECO:0000313" key="2">
    <source>
        <dbReference type="Proteomes" id="UP001055879"/>
    </source>
</evidence>
<evidence type="ECO:0000313" key="1">
    <source>
        <dbReference type="EMBL" id="KAI3681271.1"/>
    </source>
</evidence>
<gene>
    <name evidence="1" type="ORF">L6452_36061</name>
</gene>
<reference evidence="1 2" key="2">
    <citation type="journal article" date="2022" name="Mol. Ecol. Resour.">
        <title>The genomes of chicory, endive, great burdock and yacon provide insights into Asteraceae paleo-polyploidization history and plant inulin production.</title>
        <authorList>
            <person name="Fan W."/>
            <person name="Wang S."/>
            <person name="Wang H."/>
            <person name="Wang A."/>
            <person name="Jiang F."/>
            <person name="Liu H."/>
            <person name="Zhao H."/>
            <person name="Xu D."/>
            <person name="Zhang Y."/>
        </authorList>
    </citation>
    <scope>NUCLEOTIDE SEQUENCE [LARGE SCALE GENOMIC DNA]</scope>
    <source>
        <strain evidence="2">cv. Niubang</strain>
    </source>
</reference>
<reference evidence="2" key="1">
    <citation type="journal article" date="2022" name="Mol. Ecol. Resour.">
        <title>The genomes of chicory, endive, great burdock and yacon provide insights into Asteraceae palaeo-polyploidization history and plant inulin production.</title>
        <authorList>
            <person name="Fan W."/>
            <person name="Wang S."/>
            <person name="Wang H."/>
            <person name="Wang A."/>
            <person name="Jiang F."/>
            <person name="Liu H."/>
            <person name="Zhao H."/>
            <person name="Xu D."/>
            <person name="Zhang Y."/>
        </authorList>
    </citation>
    <scope>NUCLEOTIDE SEQUENCE [LARGE SCALE GENOMIC DNA]</scope>
    <source>
        <strain evidence="2">cv. Niubang</strain>
    </source>
</reference>
<dbReference type="Proteomes" id="UP001055879">
    <property type="component" value="Linkage Group LG13"/>
</dbReference>
<name>A0ACB8Y917_ARCLA</name>
<keyword evidence="2" id="KW-1185">Reference proteome</keyword>